<sequence>MNTPANSLAPMLEAIGRLKKYAPAEPLDRQDINTIIDTIEALTDSPTYQPTDSVGYGRLDDEGYGDGLLVLQNGALQGFVMVDHCGPDHIILRMETKRGAHHITRDQLYRLAAGVLTVLAHVDYPGQK</sequence>
<accession>A0A8S5Q9H7</accession>
<name>A0A8S5Q9H7_9CAUD</name>
<evidence type="ECO:0000313" key="1">
    <source>
        <dbReference type="EMBL" id="DAE15457.1"/>
    </source>
</evidence>
<organism evidence="1">
    <name type="scientific">Siphoviridae sp. ctjOC2</name>
    <dbReference type="NCBI Taxonomy" id="2825632"/>
    <lineage>
        <taxon>Viruses</taxon>
        <taxon>Duplodnaviria</taxon>
        <taxon>Heunggongvirae</taxon>
        <taxon>Uroviricota</taxon>
        <taxon>Caudoviricetes</taxon>
    </lineage>
</organism>
<protein>
    <submittedName>
        <fullName evidence="1">Uncharacterized protein</fullName>
    </submittedName>
</protein>
<reference evidence="1" key="1">
    <citation type="journal article" date="2021" name="Proc. Natl. Acad. Sci. U.S.A.">
        <title>A Catalog of Tens of Thousands of Viruses from Human Metagenomes Reveals Hidden Associations with Chronic Diseases.</title>
        <authorList>
            <person name="Tisza M.J."/>
            <person name="Buck C.B."/>
        </authorList>
    </citation>
    <scope>NUCLEOTIDE SEQUENCE</scope>
    <source>
        <strain evidence="1">CtjOC2</strain>
    </source>
</reference>
<proteinExistence type="predicted"/>
<dbReference type="EMBL" id="BK015605">
    <property type="protein sequence ID" value="DAE15457.1"/>
    <property type="molecule type" value="Genomic_DNA"/>
</dbReference>